<dbReference type="InterPro" id="IPR001647">
    <property type="entry name" value="HTH_TetR"/>
</dbReference>
<evidence type="ECO:0000313" key="4">
    <source>
        <dbReference type="EMBL" id="MBL1074461.1"/>
    </source>
</evidence>
<evidence type="ECO:0000256" key="1">
    <source>
        <dbReference type="ARBA" id="ARBA00023125"/>
    </source>
</evidence>
<reference evidence="4 5" key="1">
    <citation type="submission" date="2021-01" db="EMBL/GenBank/DDBJ databases">
        <title>WGS of actinomycetes isolated from Thailand.</title>
        <authorList>
            <person name="Thawai C."/>
        </authorList>
    </citation>
    <scope>NUCLEOTIDE SEQUENCE [LARGE SCALE GENOMIC DNA]</scope>
    <source>
        <strain evidence="4 5">LPG 2</strain>
    </source>
</reference>
<dbReference type="PANTHER" id="PTHR30055">
    <property type="entry name" value="HTH-TYPE TRANSCRIPTIONAL REGULATOR RUTR"/>
    <property type="match status" value="1"/>
</dbReference>
<dbReference type="Proteomes" id="UP000602198">
    <property type="component" value="Unassembled WGS sequence"/>
</dbReference>
<comment type="caution">
    <text evidence="4">The sequence shown here is derived from an EMBL/GenBank/DDBJ whole genome shotgun (WGS) entry which is preliminary data.</text>
</comment>
<protein>
    <submittedName>
        <fullName evidence="4">TetR/AcrR family transcriptional regulator</fullName>
    </submittedName>
</protein>
<gene>
    <name evidence="4" type="ORF">JK358_08630</name>
</gene>
<feature type="domain" description="HTH tetR-type" evidence="3">
    <location>
        <begin position="20"/>
        <end position="80"/>
    </location>
</feature>
<dbReference type="SUPFAM" id="SSF46689">
    <property type="entry name" value="Homeodomain-like"/>
    <property type="match status" value="1"/>
</dbReference>
<proteinExistence type="predicted"/>
<dbReference type="SUPFAM" id="SSF48498">
    <property type="entry name" value="Tetracyclin repressor-like, C-terminal domain"/>
    <property type="match status" value="1"/>
</dbReference>
<dbReference type="Pfam" id="PF00440">
    <property type="entry name" value="TetR_N"/>
    <property type="match status" value="1"/>
</dbReference>
<organism evidence="4 5">
    <name type="scientific">Nocardia acididurans</name>
    <dbReference type="NCBI Taxonomy" id="2802282"/>
    <lineage>
        <taxon>Bacteria</taxon>
        <taxon>Bacillati</taxon>
        <taxon>Actinomycetota</taxon>
        <taxon>Actinomycetes</taxon>
        <taxon>Mycobacteriales</taxon>
        <taxon>Nocardiaceae</taxon>
        <taxon>Nocardia</taxon>
    </lineage>
</organism>
<dbReference type="InterPro" id="IPR050109">
    <property type="entry name" value="HTH-type_TetR-like_transc_reg"/>
</dbReference>
<accession>A0ABS1M1T0</accession>
<dbReference type="InterPro" id="IPR036271">
    <property type="entry name" value="Tet_transcr_reg_TetR-rel_C_sf"/>
</dbReference>
<dbReference type="RefSeq" id="WP_201945342.1">
    <property type="nucleotide sequence ID" value="NZ_JAERRJ010000003.1"/>
</dbReference>
<dbReference type="InterPro" id="IPR009057">
    <property type="entry name" value="Homeodomain-like_sf"/>
</dbReference>
<dbReference type="EMBL" id="JAERRJ010000003">
    <property type="protein sequence ID" value="MBL1074461.1"/>
    <property type="molecule type" value="Genomic_DNA"/>
</dbReference>
<keyword evidence="1 2" id="KW-0238">DNA-binding</keyword>
<feature type="DNA-binding region" description="H-T-H motif" evidence="2">
    <location>
        <begin position="43"/>
        <end position="62"/>
    </location>
</feature>
<dbReference type="PRINTS" id="PR00455">
    <property type="entry name" value="HTHTETR"/>
</dbReference>
<name>A0ABS1M1T0_9NOCA</name>
<evidence type="ECO:0000313" key="5">
    <source>
        <dbReference type="Proteomes" id="UP000602198"/>
    </source>
</evidence>
<keyword evidence="5" id="KW-1185">Reference proteome</keyword>
<dbReference type="Gene3D" id="1.10.10.60">
    <property type="entry name" value="Homeodomain-like"/>
    <property type="match status" value="1"/>
</dbReference>
<dbReference type="PROSITE" id="PS50977">
    <property type="entry name" value="HTH_TETR_2"/>
    <property type="match status" value="1"/>
</dbReference>
<sequence>MSATSSSRTYDGRPVVDRRADRRIQFLGAGLTVFGEGGYQDSSITSLCKAAGLARSQFYEHFANREALLLGVYDMIQADARAAVTAAVAATDPGDAVGRARAAVVAYAESVGGDVRRARISFVEIVGVSAEVEQHRVEQRRRWVEFFTDEMRRSFGDGYIPPGGYPSAAMGFIGALMALVHQWSTMEPRGELADVVEVLTRFLASLMPIQTAS</sequence>
<dbReference type="Gene3D" id="1.10.357.10">
    <property type="entry name" value="Tetracycline Repressor, domain 2"/>
    <property type="match status" value="1"/>
</dbReference>
<dbReference type="PANTHER" id="PTHR30055:SF226">
    <property type="entry name" value="HTH-TYPE TRANSCRIPTIONAL REGULATOR PKSA"/>
    <property type="match status" value="1"/>
</dbReference>
<evidence type="ECO:0000259" key="3">
    <source>
        <dbReference type="PROSITE" id="PS50977"/>
    </source>
</evidence>
<evidence type="ECO:0000256" key="2">
    <source>
        <dbReference type="PROSITE-ProRule" id="PRU00335"/>
    </source>
</evidence>